<dbReference type="InterPro" id="IPR046700">
    <property type="entry name" value="DUF6570"/>
</dbReference>
<keyword evidence="1" id="KW-0227">DNA damage</keyword>
<dbReference type="GO" id="GO:0000723">
    <property type="term" value="P:telomere maintenance"/>
    <property type="evidence" value="ECO:0007669"/>
    <property type="project" value="InterPro"/>
</dbReference>
<dbReference type="EC" id="5.6.2.3" evidence="1"/>
<keyword evidence="1" id="KW-0234">DNA repair</keyword>
<dbReference type="EMBL" id="MLYV02000712">
    <property type="protein sequence ID" value="PSR79037.1"/>
    <property type="molecule type" value="Genomic_DNA"/>
</dbReference>
<gene>
    <name evidence="6" type="ORF">PHLCEN_2v7224</name>
</gene>
<feature type="compositionally biased region" description="Basic residues" evidence="2">
    <location>
        <begin position="1180"/>
        <end position="1199"/>
    </location>
</feature>
<evidence type="ECO:0000259" key="5">
    <source>
        <dbReference type="Pfam" id="PF20209"/>
    </source>
</evidence>
<dbReference type="Pfam" id="PF05970">
    <property type="entry name" value="PIF1"/>
    <property type="match status" value="1"/>
</dbReference>
<dbReference type="InterPro" id="IPR027417">
    <property type="entry name" value="P-loop_NTPase"/>
</dbReference>
<feature type="region of interest" description="Disordered" evidence="2">
    <location>
        <begin position="378"/>
        <end position="426"/>
    </location>
</feature>
<protein>
    <recommendedName>
        <fullName evidence="1">ATP-dependent DNA helicase</fullName>
        <ecNumber evidence="1">5.6.2.3</ecNumber>
    </recommendedName>
</protein>
<comment type="cofactor">
    <cofactor evidence="1">
        <name>Mg(2+)</name>
        <dbReference type="ChEBI" id="CHEBI:18420"/>
    </cofactor>
</comment>
<feature type="domain" description="DNA helicase Pif1-like DEAD-box helicase" evidence="3">
    <location>
        <begin position="1484"/>
        <end position="1623"/>
    </location>
</feature>
<name>A0A2R6NX76_9APHY</name>
<dbReference type="SUPFAM" id="SSF52540">
    <property type="entry name" value="P-loop containing nucleoside triphosphate hydrolases"/>
    <property type="match status" value="2"/>
</dbReference>
<keyword evidence="1" id="KW-0547">Nucleotide-binding</keyword>
<dbReference type="Gene3D" id="3.40.50.300">
    <property type="entry name" value="P-loop containing nucleotide triphosphate hydrolases"/>
    <property type="match status" value="1"/>
</dbReference>
<feature type="region of interest" description="Disordered" evidence="2">
    <location>
        <begin position="1131"/>
        <end position="1199"/>
    </location>
</feature>
<accession>A0A2R6NX76</accession>
<dbReference type="GO" id="GO:0043139">
    <property type="term" value="F:5'-3' DNA helicase activity"/>
    <property type="evidence" value="ECO:0007669"/>
    <property type="project" value="UniProtKB-EC"/>
</dbReference>
<feature type="domain" description="Helitron helicase-like" evidence="4">
    <location>
        <begin position="547"/>
        <end position="769"/>
    </location>
</feature>
<dbReference type="GO" id="GO:0006310">
    <property type="term" value="P:DNA recombination"/>
    <property type="evidence" value="ECO:0007669"/>
    <property type="project" value="UniProtKB-KW"/>
</dbReference>
<feature type="region of interest" description="Disordered" evidence="2">
    <location>
        <begin position="456"/>
        <end position="510"/>
    </location>
</feature>
<evidence type="ECO:0000256" key="2">
    <source>
        <dbReference type="SAM" id="MobiDB-lite"/>
    </source>
</evidence>
<dbReference type="InterPro" id="IPR025476">
    <property type="entry name" value="Helitron_helicase-like"/>
</dbReference>
<evidence type="ECO:0000259" key="4">
    <source>
        <dbReference type="Pfam" id="PF14214"/>
    </source>
</evidence>
<feature type="region of interest" description="Disordered" evidence="2">
    <location>
        <begin position="1293"/>
        <end position="1317"/>
    </location>
</feature>
<comment type="similarity">
    <text evidence="1">Belongs to the helicase family.</text>
</comment>
<keyword evidence="7" id="KW-1185">Reference proteome</keyword>
<comment type="caution">
    <text evidence="6">The sequence shown here is derived from an EMBL/GenBank/DDBJ whole genome shotgun (WGS) entry which is preliminary data.</text>
</comment>
<dbReference type="InterPro" id="IPR051055">
    <property type="entry name" value="PIF1_helicase"/>
</dbReference>
<evidence type="ECO:0000313" key="6">
    <source>
        <dbReference type="EMBL" id="PSR79037.1"/>
    </source>
</evidence>
<dbReference type="OrthoDB" id="2801422at2759"/>
<dbReference type="GO" id="GO:0005524">
    <property type="term" value="F:ATP binding"/>
    <property type="evidence" value="ECO:0007669"/>
    <property type="project" value="UniProtKB-KW"/>
</dbReference>
<evidence type="ECO:0000313" key="7">
    <source>
        <dbReference type="Proteomes" id="UP000186601"/>
    </source>
</evidence>
<feature type="region of interest" description="Disordered" evidence="2">
    <location>
        <begin position="66"/>
        <end position="86"/>
    </location>
</feature>
<evidence type="ECO:0000259" key="3">
    <source>
        <dbReference type="Pfam" id="PF05970"/>
    </source>
</evidence>
<dbReference type="STRING" id="98765.A0A2R6NX76"/>
<dbReference type="GO" id="GO:0016887">
    <property type="term" value="F:ATP hydrolysis activity"/>
    <property type="evidence" value="ECO:0007669"/>
    <property type="project" value="RHEA"/>
</dbReference>
<dbReference type="Pfam" id="PF20209">
    <property type="entry name" value="DUF6570"/>
    <property type="match status" value="1"/>
</dbReference>
<comment type="catalytic activity">
    <reaction evidence="1">
        <text>ATP + H2O = ADP + phosphate + H(+)</text>
        <dbReference type="Rhea" id="RHEA:13065"/>
        <dbReference type="ChEBI" id="CHEBI:15377"/>
        <dbReference type="ChEBI" id="CHEBI:15378"/>
        <dbReference type="ChEBI" id="CHEBI:30616"/>
        <dbReference type="ChEBI" id="CHEBI:43474"/>
        <dbReference type="ChEBI" id="CHEBI:456216"/>
        <dbReference type="EC" id="5.6.2.3"/>
    </reaction>
</comment>
<proteinExistence type="inferred from homology"/>
<feature type="compositionally biased region" description="Basic residues" evidence="2">
    <location>
        <begin position="72"/>
        <end position="86"/>
    </location>
</feature>
<feature type="domain" description="DUF6570" evidence="5">
    <location>
        <begin position="211"/>
        <end position="354"/>
    </location>
</feature>
<keyword evidence="1" id="KW-0347">Helicase</keyword>
<dbReference type="InterPro" id="IPR010285">
    <property type="entry name" value="DNA_helicase_pif1-like_DEAD"/>
</dbReference>
<dbReference type="Pfam" id="PF14214">
    <property type="entry name" value="Helitron_like_N"/>
    <property type="match status" value="1"/>
</dbReference>
<keyword evidence="1" id="KW-0067">ATP-binding</keyword>
<feature type="compositionally biased region" description="Acidic residues" evidence="2">
    <location>
        <begin position="378"/>
        <end position="393"/>
    </location>
</feature>
<organism evidence="6 7">
    <name type="scientific">Hermanssonia centrifuga</name>
    <dbReference type="NCBI Taxonomy" id="98765"/>
    <lineage>
        <taxon>Eukaryota</taxon>
        <taxon>Fungi</taxon>
        <taxon>Dikarya</taxon>
        <taxon>Basidiomycota</taxon>
        <taxon>Agaricomycotina</taxon>
        <taxon>Agaricomycetes</taxon>
        <taxon>Polyporales</taxon>
        <taxon>Meruliaceae</taxon>
        <taxon>Hermanssonia</taxon>
    </lineage>
</organism>
<dbReference type="PANTHER" id="PTHR47642">
    <property type="entry name" value="ATP-DEPENDENT DNA HELICASE"/>
    <property type="match status" value="1"/>
</dbReference>
<feature type="compositionally biased region" description="Low complexity" evidence="2">
    <location>
        <begin position="484"/>
        <end position="509"/>
    </location>
</feature>
<feature type="compositionally biased region" description="Basic and acidic residues" evidence="2">
    <location>
        <begin position="394"/>
        <end position="409"/>
    </location>
</feature>
<dbReference type="GO" id="GO:0006281">
    <property type="term" value="P:DNA repair"/>
    <property type="evidence" value="ECO:0007669"/>
    <property type="project" value="UniProtKB-KW"/>
</dbReference>
<dbReference type="PANTHER" id="PTHR47642:SF6">
    <property type="entry name" value="ATP-DEPENDENT DNA HELICASE"/>
    <property type="match status" value="1"/>
</dbReference>
<dbReference type="Proteomes" id="UP000186601">
    <property type="component" value="Unassembled WGS sequence"/>
</dbReference>
<feature type="compositionally biased region" description="Low complexity" evidence="2">
    <location>
        <begin position="1140"/>
        <end position="1157"/>
    </location>
</feature>
<sequence length="1994" mass="223203">MDTLDAEMLATLKIPELIEVLTGRLTIPRSHMKRKEAIIVWILEHGSDDIHAELLAMCEDKAASHVANERERKRKRAASRRTQRKAQRVLHVDAELKHDTEKYLELPSQDELLQCFREFIIATSNDGVKHVICGVCAREVHVKEADVQCLLLEDLPNPDRLVPQHSHPEHNLYHGVLLQPEGVITNNCGSSSVNVCRECYKDLQGTDEGPPAMSLANDMWIGPIPWELQVLTVPEQLLIALVFPRVYVFKLFPKDRDFHPQHATLQRGMRGNVSTFEQDIEGISDMVDGRLMPQPLALLSSVLTVTYIGKGHLQKASLHSTFRVRRNVVRRALAWLKVNNPKYYGHIEINESLLDSFPEDGVPSEIVDVIRHTTDTGLVDEESAGYVPDEDTVGDERDPGDHEAGNDGEHADDDNDPDVIPFQVSGSIDTDLTKMTSAELMMWGLANLWKEGREGGYSVRHGKQPVRDLPPRRPATTGTEEEPSPSSSTLPSTLPSSSTSPSSSQPTTEDTNALSLNYFERAYPCLFPFGRGGIEAVRPKRVDFGTHVRWALQYHDRRFRKHETFPFVAFGIKQKRQALDHASIQMRRGDFERDARVMATLTMEKLERARVEEEQGLPPSDPAVKLLRKHVHATAGRVVGTDNARIRMRSELRSTSIAHGPPSLWCTWNPNDSHDPLAQALMGEQIDLDEFVATVGPDKDRRARNIACDPYGAAKFFHFTVNAILETLLQVQSTKYQVKSARGIFGKVSAYFGTVEAQGRGTLHLHLLVWLKNTPSTEELAEMLKTEEFRDKMKAFIKANIRAHCPGLESAETVKAIPSDQGVGYSRPPHPDCPTYASDVRSLEQRLARTLQVHTCKLRRCLQPNRHGQLVCKRKAPWAVNEADFVHENGEWGPKRTYGYVNGYNPAVLICGRCNNDCKLLTNGRETMNISYYVTGYAAKKQGRQYNLSAILAQGFAYHIGHGSPHAEELRDKQRLLIFRLVHAINREQELSAPMVISYLMGWGDAYRSHQYTPVYWSSFVSALTKSFPDIQKPSSAVNPPSDVNIVAPSTPAVHVEEEEQAAQCMPRMEGGNEEEPDDDMVTLDLNPRGQLYAKNQVTDYCLRGQELDSYNIYDYFTDTYEMALSDKARTTPTGSVLPSGSSLATAASSDSASSSSGPVAGLEGPPASDSEDEGQGPQRRGRQSHIRSKYHSSHPHASTKCRIVRATLHRNIVNFVGRYFPSRDDPTDAPFYCASMLMLLKPWCKLEVDLKRTDQTWSAALEEFLSSAPENVVRIMSGIQYHHDCRTAARNRDNEEDLPMDNAEVGRDRDENELGDGVVEPDTVITEEAVLRLQNSQISAPEMHHALHAIEIAKGVKVFRDLGGMWEAVGGRAVSNATGGDMVQVAEWKEQMQKDVMRQNGIDDLSGNEVNGNTDAGAVQRLDVNAAAGPSTICAQVSPQETPGILNAASPATLRDEQFRAFDIMRWHLNETLAGNDPPPLRMIIYGEGGTGKSKVIQTITEEFIRRGAQHTLVKAAYTGVAASLIDGKTTHTIASIGVQDKAGKTMSDDAKAKLQGFWKLKQYLILDEYSMIGKSHLARMERNISIGKQGGDGHRLDTTWGGINIILCGDLHQFPPVAQGPKEFLFYPSRLGDPGDADTNIGRRLYEEFNVIVILKEQMRVTDAVWRDMLVHLRTGDVHRRHIKMLRQLVLKPGRTTTAIDFGAQPWNAASLVTPRHAVRHLWNENAARKHCVESKRRLFICVADDKVRRGRDRTERLTLPERYAVECRKKTDTRRQRKDLPRTVELAIGMRVLVTENLETDLDLTNGARGEIVDIILHEDEPAIGTAGEVHLQFLPAYLLVKMDRTRASRLKGLDESVVPVEPASTTMQIKVNTHGGKSIRRTVHRRQFPITPAYAFTDYRSQGQTLPYVIVDIASPPTGTLSLFNLYVALSRSSGRETIRLLRDFDEKLFMQTHDGELTMEDERLEALNIGTYNWWQAMGGPDRMTVARE</sequence>
<keyword evidence="1" id="KW-0233">DNA recombination</keyword>
<reference evidence="6 7" key="1">
    <citation type="submission" date="2018-02" db="EMBL/GenBank/DDBJ databases">
        <title>Genome sequence of the basidiomycete white-rot fungus Phlebia centrifuga.</title>
        <authorList>
            <person name="Granchi Z."/>
            <person name="Peng M."/>
            <person name="de Vries R.P."/>
            <person name="Hilden K."/>
            <person name="Makela M.R."/>
            <person name="Grigoriev I."/>
            <person name="Riley R."/>
        </authorList>
    </citation>
    <scope>NUCLEOTIDE SEQUENCE [LARGE SCALE GENOMIC DNA]</scope>
    <source>
        <strain evidence="6 7">FBCC195</strain>
    </source>
</reference>
<keyword evidence="1" id="KW-0378">Hydrolase</keyword>
<evidence type="ECO:0000256" key="1">
    <source>
        <dbReference type="RuleBase" id="RU363044"/>
    </source>
</evidence>